<proteinExistence type="predicted"/>
<protein>
    <submittedName>
        <fullName evidence="3">Uncharacterized protein</fullName>
    </submittedName>
</protein>
<dbReference type="AlphaFoldDB" id="A0A914DJW8"/>
<evidence type="ECO:0000256" key="1">
    <source>
        <dbReference type="SAM" id="MobiDB-lite"/>
    </source>
</evidence>
<evidence type="ECO:0000313" key="2">
    <source>
        <dbReference type="Proteomes" id="UP000887540"/>
    </source>
</evidence>
<keyword evidence="2" id="KW-1185">Reference proteome</keyword>
<feature type="region of interest" description="Disordered" evidence="1">
    <location>
        <begin position="1"/>
        <end position="28"/>
    </location>
</feature>
<accession>A0A914DJW8</accession>
<sequence>MVGRIEDDTDEFEVISREDEKEEVNSFG</sequence>
<dbReference type="Proteomes" id="UP000887540">
    <property type="component" value="Unplaced"/>
</dbReference>
<dbReference type="WBParaSite" id="ACRNAN_scaffold29119.g18264.t1">
    <property type="protein sequence ID" value="ACRNAN_scaffold29119.g18264.t1"/>
    <property type="gene ID" value="ACRNAN_scaffold29119.g18264"/>
</dbReference>
<name>A0A914DJW8_9BILA</name>
<organism evidence="2 3">
    <name type="scientific">Acrobeloides nanus</name>
    <dbReference type="NCBI Taxonomy" id="290746"/>
    <lineage>
        <taxon>Eukaryota</taxon>
        <taxon>Metazoa</taxon>
        <taxon>Ecdysozoa</taxon>
        <taxon>Nematoda</taxon>
        <taxon>Chromadorea</taxon>
        <taxon>Rhabditida</taxon>
        <taxon>Tylenchina</taxon>
        <taxon>Cephalobomorpha</taxon>
        <taxon>Cephaloboidea</taxon>
        <taxon>Cephalobidae</taxon>
        <taxon>Acrobeloides</taxon>
    </lineage>
</organism>
<reference evidence="3" key="1">
    <citation type="submission" date="2022-11" db="UniProtKB">
        <authorList>
            <consortium name="WormBaseParasite"/>
        </authorList>
    </citation>
    <scope>IDENTIFICATION</scope>
</reference>
<evidence type="ECO:0000313" key="3">
    <source>
        <dbReference type="WBParaSite" id="ACRNAN_scaffold29119.g18264.t1"/>
    </source>
</evidence>